<dbReference type="KEGG" id="hdo:MUK72_06675"/>
<dbReference type="InterPro" id="IPR036390">
    <property type="entry name" value="WH_DNA-bd_sf"/>
</dbReference>
<evidence type="ECO:0000313" key="4">
    <source>
        <dbReference type="Proteomes" id="UP001500962"/>
    </source>
</evidence>
<dbReference type="EMBL" id="CP095005">
    <property type="protein sequence ID" value="UOO96381.1"/>
    <property type="molecule type" value="Genomic_DNA"/>
</dbReference>
<accession>A0AAV3SJA9</accession>
<name>A0AAV3SJA9_HALDO</name>
<keyword evidence="3" id="KW-1185">Reference proteome</keyword>
<reference evidence="2" key="2">
    <citation type="submission" date="2022-04" db="EMBL/GenBank/DDBJ databases">
        <title>Sequencing and genomic assembly of Halococcus dombrowskii.</title>
        <authorList>
            <person name="Lim S.W."/>
            <person name="MacLea K.S."/>
        </authorList>
    </citation>
    <scope>NUCLEOTIDE SEQUENCE</scope>
    <source>
        <strain evidence="2">H4</strain>
    </source>
</reference>
<dbReference type="AlphaFoldDB" id="A0AAV3SJA9"/>
<evidence type="ECO:0000313" key="2">
    <source>
        <dbReference type="EMBL" id="UOO96381.1"/>
    </source>
</evidence>
<dbReference type="Gene3D" id="1.10.10.10">
    <property type="entry name" value="Winged helix-like DNA-binding domain superfamily/Winged helix DNA-binding domain"/>
    <property type="match status" value="1"/>
</dbReference>
<dbReference type="RefSeq" id="WP_244705030.1">
    <property type="nucleotide sequence ID" value="NZ_BAAADN010000043.1"/>
</dbReference>
<dbReference type="Pfam" id="PF12840">
    <property type="entry name" value="HTH_20"/>
    <property type="match status" value="1"/>
</dbReference>
<sequence>MGPAPPDDGDTPVQVVLDALDDPDCRAILREASQPMTAKELSDACDIAESTVYRKLDLVSRATLVREFHDVHPERGRITRYQRDADGLDITITDDGVDVTVDRPARTVDERLADMWSEMGDEL</sequence>
<dbReference type="InterPro" id="IPR036388">
    <property type="entry name" value="WH-like_DNA-bd_sf"/>
</dbReference>
<evidence type="ECO:0000313" key="3">
    <source>
        <dbReference type="Proteomes" id="UP000830542"/>
    </source>
</evidence>
<reference evidence="1" key="1">
    <citation type="journal article" date="2014" name="Int. J. Syst. Evol. Microbiol.">
        <title>Complete genome sequence of Corynebacterium casei LMG S-19264T (=DSM 44701T), isolated from a smear-ripened cheese.</title>
        <authorList>
            <consortium name="US DOE Joint Genome Institute (JGI-PGF)"/>
            <person name="Walter F."/>
            <person name="Albersmeier A."/>
            <person name="Kalinowski J."/>
            <person name="Ruckert C."/>
        </authorList>
    </citation>
    <scope>NUCLEOTIDE SEQUENCE</scope>
    <source>
        <strain evidence="1">JCM 12289</strain>
    </source>
</reference>
<evidence type="ECO:0000313" key="1">
    <source>
        <dbReference type="EMBL" id="GAA0468577.1"/>
    </source>
</evidence>
<dbReference type="GeneID" id="71761517"/>
<protein>
    <submittedName>
        <fullName evidence="1">Helix-turn-helix domain-containing protein</fullName>
    </submittedName>
</protein>
<reference evidence="1" key="3">
    <citation type="submission" date="2023-12" db="EMBL/GenBank/DDBJ databases">
        <authorList>
            <person name="Sun Q."/>
            <person name="Inoue M."/>
        </authorList>
    </citation>
    <scope>NUCLEOTIDE SEQUENCE</scope>
    <source>
        <strain evidence="1">JCM 12289</strain>
    </source>
</reference>
<dbReference type="Proteomes" id="UP001500962">
    <property type="component" value="Unassembled WGS sequence"/>
</dbReference>
<dbReference type="EMBL" id="BAAADN010000043">
    <property type="protein sequence ID" value="GAA0468577.1"/>
    <property type="molecule type" value="Genomic_DNA"/>
</dbReference>
<dbReference type="SUPFAM" id="SSF46785">
    <property type="entry name" value="Winged helix' DNA-binding domain"/>
    <property type="match status" value="1"/>
</dbReference>
<gene>
    <name evidence="1" type="ORF">GCM10008985_26990</name>
    <name evidence="2" type="ORF">MUK72_06675</name>
</gene>
<dbReference type="Proteomes" id="UP000830542">
    <property type="component" value="Chromosome"/>
</dbReference>
<proteinExistence type="predicted"/>
<organism evidence="1 4">
    <name type="scientific">Halococcus dombrowskii</name>
    <dbReference type="NCBI Taxonomy" id="179637"/>
    <lineage>
        <taxon>Archaea</taxon>
        <taxon>Methanobacteriati</taxon>
        <taxon>Methanobacteriota</taxon>
        <taxon>Stenosarchaea group</taxon>
        <taxon>Halobacteria</taxon>
        <taxon>Halobacteriales</taxon>
        <taxon>Halococcaceae</taxon>
        <taxon>Halococcus</taxon>
    </lineage>
</organism>